<dbReference type="OrthoDB" id="5379188at2"/>
<sequence>MSNEENRSPGSLLLLCIPHDSEIDDTPDDFPEPMLRQWKQAQRDEHQRLRQGWNMTDEQAAEVARTSFTPEDVADAIADRLPFSPRQRPKPRRLILSTAACTPRVSSASKPWRPIGLSRCRDG</sequence>
<keyword evidence="2" id="KW-1185">Reference proteome</keyword>
<proteinExistence type="predicted"/>
<dbReference type="EMBL" id="CP001700">
    <property type="protein sequence ID" value="ACU72759.1"/>
    <property type="molecule type" value="Genomic_DNA"/>
</dbReference>
<reference evidence="1 2" key="1">
    <citation type="journal article" date="2009" name="Stand. Genomic Sci.">
        <title>Complete genome sequence of Catenulispora acidiphila type strain (ID 139908).</title>
        <authorList>
            <person name="Copeland A."/>
            <person name="Lapidus A."/>
            <person name="Glavina Del Rio T."/>
            <person name="Nolan M."/>
            <person name="Lucas S."/>
            <person name="Chen F."/>
            <person name="Tice H."/>
            <person name="Cheng J.F."/>
            <person name="Bruce D."/>
            <person name="Goodwin L."/>
            <person name="Pitluck S."/>
            <person name="Mikhailova N."/>
            <person name="Pati A."/>
            <person name="Ivanova N."/>
            <person name="Mavromatis K."/>
            <person name="Chen A."/>
            <person name="Palaniappan K."/>
            <person name="Chain P."/>
            <person name="Land M."/>
            <person name="Hauser L."/>
            <person name="Chang Y.J."/>
            <person name="Jeffries C.D."/>
            <person name="Chertkov O."/>
            <person name="Brettin T."/>
            <person name="Detter J.C."/>
            <person name="Han C."/>
            <person name="Ali Z."/>
            <person name="Tindall B.J."/>
            <person name="Goker M."/>
            <person name="Bristow J."/>
            <person name="Eisen J.A."/>
            <person name="Markowitz V."/>
            <person name="Hugenholtz P."/>
            <person name="Kyrpides N.C."/>
            <person name="Klenk H.P."/>
        </authorList>
    </citation>
    <scope>NUCLEOTIDE SEQUENCE [LARGE SCALE GENOMIC DNA]</scope>
    <source>
        <strain evidence="2">DSM 44928 / JCM 14897 / NBRC 102108 / NRRL B-24433 / ID139908</strain>
    </source>
</reference>
<evidence type="ECO:0000313" key="2">
    <source>
        <dbReference type="Proteomes" id="UP000000851"/>
    </source>
</evidence>
<name>C7QDG6_CATAD</name>
<dbReference type="AlphaFoldDB" id="C7QDG6"/>
<organism evidence="1 2">
    <name type="scientific">Catenulispora acidiphila (strain DSM 44928 / JCM 14897 / NBRC 102108 / NRRL B-24433 / ID139908)</name>
    <dbReference type="NCBI Taxonomy" id="479433"/>
    <lineage>
        <taxon>Bacteria</taxon>
        <taxon>Bacillati</taxon>
        <taxon>Actinomycetota</taxon>
        <taxon>Actinomycetes</taxon>
        <taxon>Catenulisporales</taxon>
        <taxon>Catenulisporaceae</taxon>
        <taxon>Catenulispora</taxon>
    </lineage>
</organism>
<dbReference type="RefSeq" id="WP_015792488.1">
    <property type="nucleotide sequence ID" value="NC_013131.1"/>
</dbReference>
<accession>C7QDG6</accession>
<protein>
    <submittedName>
        <fullName evidence="1">Uncharacterized protein</fullName>
    </submittedName>
</protein>
<dbReference type="Proteomes" id="UP000000851">
    <property type="component" value="Chromosome"/>
</dbReference>
<dbReference type="InParanoid" id="C7QDG6"/>
<dbReference type="HOGENOM" id="CLU_2011152_0_0_11"/>
<dbReference type="KEGG" id="cai:Caci_3865"/>
<gene>
    <name evidence="1" type="ordered locus">Caci_3865</name>
</gene>
<evidence type="ECO:0000313" key="1">
    <source>
        <dbReference type="EMBL" id="ACU72759.1"/>
    </source>
</evidence>